<dbReference type="EMBL" id="QBMP01000096">
    <property type="protein sequence ID" value="PZO55429.1"/>
    <property type="molecule type" value="Genomic_DNA"/>
</dbReference>
<reference evidence="3" key="1">
    <citation type="submission" date="2018-04" db="EMBL/GenBank/DDBJ databases">
        <authorList>
            <person name="Cornet L."/>
        </authorList>
    </citation>
    <scope>NUCLEOTIDE SEQUENCE [LARGE SCALE GENOMIC DNA]</scope>
</reference>
<comment type="caution">
    <text evidence="2">The sequence shown here is derived from an EMBL/GenBank/DDBJ whole genome shotgun (WGS) entry which is preliminary data.</text>
</comment>
<name>A0A2W4XLZ1_9CYAN</name>
<feature type="compositionally biased region" description="Polar residues" evidence="1">
    <location>
        <begin position="147"/>
        <end position="160"/>
    </location>
</feature>
<dbReference type="Gene3D" id="2.30.30.830">
    <property type="match status" value="1"/>
</dbReference>
<evidence type="ECO:0008006" key="4">
    <source>
        <dbReference type="Google" id="ProtNLM"/>
    </source>
</evidence>
<evidence type="ECO:0000313" key="2">
    <source>
        <dbReference type="EMBL" id="PZO55429.1"/>
    </source>
</evidence>
<evidence type="ECO:0000313" key="3">
    <source>
        <dbReference type="Proteomes" id="UP000249794"/>
    </source>
</evidence>
<organism evidence="2 3">
    <name type="scientific">Phormidesmis priestleyi</name>
    <dbReference type="NCBI Taxonomy" id="268141"/>
    <lineage>
        <taxon>Bacteria</taxon>
        <taxon>Bacillati</taxon>
        <taxon>Cyanobacteriota</taxon>
        <taxon>Cyanophyceae</taxon>
        <taxon>Leptolyngbyales</taxon>
        <taxon>Leptolyngbyaceae</taxon>
        <taxon>Phormidesmis</taxon>
    </lineage>
</organism>
<evidence type="ECO:0000256" key="1">
    <source>
        <dbReference type="SAM" id="MobiDB-lite"/>
    </source>
</evidence>
<dbReference type="Proteomes" id="UP000249794">
    <property type="component" value="Unassembled WGS sequence"/>
</dbReference>
<reference evidence="2 3" key="2">
    <citation type="submission" date="2018-06" db="EMBL/GenBank/DDBJ databases">
        <title>Metagenomic assembly of (sub)arctic Cyanobacteria and their associated microbiome from non-axenic cultures.</title>
        <authorList>
            <person name="Baurain D."/>
        </authorList>
    </citation>
    <scope>NUCLEOTIDE SEQUENCE [LARGE SCALE GENOMIC DNA]</scope>
    <source>
        <strain evidence="2">ULC027bin1</strain>
    </source>
</reference>
<accession>A0A2W4XLZ1</accession>
<gene>
    <name evidence="2" type="ORF">DCF15_10590</name>
</gene>
<dbReference type="AlphaFoldDB" id="A0A2W4XLZ1"/>
<sequence>MISNSRSTTQHTAVNAAVNAEVLPPRRVADTYSDSLMDDLFLDVDSILEGDLSSYMTLISHQPKPIASSARTVQLPSHFAPQSAADIYRATVAARQFTDPVTLPKALPPSSYRATGRPVTTSHSTPQSASYNSHECSPSGYDLHGSSAASERSPDSTGLATQGLYAYSPASDMTLAKISPRPPQTVFEPKSQQSVSLPFLLIGAAGISAIRTLGLWILSQTAHSTAWLPISREAAAAEIPSQSDQDFLAYLQQSLKVISSREDAKIAQMTAVLPIAQTATLPTTVPNVNGAPQLGALPNLPGAAATGASANSPANVIERVFVPVYQNSAQTSVQPNIPLPAVALPNLTRRLTVRVPAPVAAAAAIPPRAPAAATASLPIVPSGGGRALSPSPQIAVGNTNQAATALTDVTPNSAHALVGILNLGSRSAALIDIDGSSQRAYVGDRIGVSGWTLVSVNGQDVVVRRNGEVRSIYIGQRF</sequence>
<protein>
    <recommendedName>
        <fullName evidence="4">Type II secretion system protein GspC N-terminal domain-containing protein</fullName>
    </recommendedName>
</protein>
<feature type="compositionally biased region" description="Polar residues" evidence="1">
    <location>
        <begin position="118"/>
        <end position="136"/>
    </location>
</feature>
<proteinExistence type="predicted"/>
<feature type="region of interest" description="Disordered" evidence="1">
    <location>
        <begin position="103"/>
        <end position="161"/>
    </location>
</feature>